<dbReference type="PANTHER" id="PTHR43088:SF1">
    <property type="entry name" value="SUBUNIT OF PYRUVATE:FLAVODOXIN OXIDOREDUCTASE"/>
    <property type="match status" value="1"/>
</dbReference>
<dbReference type="EMBL" id="CP042905">
    <property type="protein sequence ID" value="QEE17058.1"/>
    <property type="molecule type" value="Genomic_DNA"/>
</dbReference>
<dbReference type="AlphaFoldDB" id="A0A5B9DCW3"/>
<dbReference type="Gene3D" id="3.40.50.970">
    <property type="match status" value="1"/>
</dbReference>
<dbReference type="Pfam" id="PF01855">
    <property type="entry name" value="POR_N"/>
    <property type="match status" value="1"/>
</dbReference>
<dbReference type="GO" id="GO:0044272">
    <property type="term" value="P:sulfur compound biosynthetic process"/>
    <property type="evidence" value="ECO:0007669"/>
    <property type="project" value="UniProtKB-ARBA"/>
</dbReference>
<protein>
    <submittedName>
        <fullName evidence="4">Transketolase C-terminal domain-containing protein</fullName>
    </submittedName>
</protein>
<evidence type="ECO:0000313" key="5">
    <source>
        <dbReference type="Proteomes" id="UP000321408"/>
    </source>
</evidence>
<dbReference type="Gene3D" id="3.40.50.920">
    <property type="match status" value="1"/>
</dbReference>
<dbReference type="InterPro" id="IPR052368">
    <property type="entry name" value="2-oxoacid_oxidoreductase"/>
</dbReference>
<dbReference type="InterPro" id="IPR033412">
    <property type="entry name" value="PFOR_II"/>
</dbReference>
<dbReference type="KEGG" id="psyt:DSAG12_02890"/>
<evidence type="ECO:0000259" key="2">
    <source>
        <dbReference type="Pfam" id="PF01855"/>
    </source>
</evidence>
<dbReference type="SUPFAM" id="SSF52922">
    <property type="entry name" value="TK C-terminal domain-like"/>
    <property type="match status" value="1"/>
</dbReference>
<dbReference type="RefSeq" id="WP_162306747.1">
    <property type="nucleotide sequence ID" value="NZ_CP042905.2"/>
</dbReference>
<dbReference type="CDD" id="cd07034">
    <property type="entry name" value="TPP_PYR_PFOR_IOR-alpha_like"/>
    <property type="match status" value="1"/>
</dbReference>
<reference evidence="4 5" key="2">
    <citation type="journal article" date="2024" name="Int. J. Syst. Evol. Microbiol.">
        <title>Promethearchaeum syntrophicum gen. nov., sp. nov., an anaerobic, obligately syntrophic archaeon, the first isolate of the lineage 'Asgard' archaea, and proposal of the new archaeal phylum Promethearchaeota phyl. nov. and kingdom Promethearchaeati regn. nov.</title>
        <authorList>
            <person name="Imachi H."/>
            <person name="Nobu M.K."/>
            <person name="Kato S."/>
            <person name="Takaki Y."/>
            <person name="Miyazaki M."/>
            <person name="Miyata M."/>
            <person name="Ogawara M."/>
            <person name="Saito Y."/>
            <person name="Sakai S."/>
            <person name="Tahara Y.O."/>
            <person name="Takano Y."/>
            <person name="Tasumi E."/>
            <person name="Uematsu K."/>
            <person name="Yoshimura T."/>
            <person name="Itoh T."/>
            <person name="Ohkuma M."/>
            <person name="Takai K."/>
        </authorList>
    </citation>
    <scope>NUCLEOTIDE SEQUENCE [LARGE SCALE GENOMIC DNA]</scope>
    <source>
        <strain evidence="4 5">MK-D1</strain>
    </source>
</reference>
<dbReference type="PANTHER" id="PTHR43088">
    <property type="entry name" value="SUBUNIT OF PYRUVATE:FLAVODOXIN OXIDOREDUCTASE-RELATED"/>
    <property type="match status" value="1"/>
</dbReference>
<dbReference type="GeneID" id="41330868"/>
<name>A0A5B9DCW3_9ARCH</name>
<proteinExistence type="predicted"/>
<keyword evidence="1" id="KW-0560">Oxidoreductase</keyword>
<dbReference type="SUPFAM" id="SSF52518">
    <property type="entry name" value="Thiamin diphosphate-binding fold (THDP-binding)"/>
    <property type="match status" value="1"/>
</dbReference>
<gene>
    <name evidence="4" type="ORF">DSAG12_02890</name>
</gene>
<dbReference type="Pfam" id="PF17147">
    <property type="entry name" value="PFOR_II"/>
    <property type="match status" value="1"/>
</dbReference>
<reference evidence="4 5" key="1">
    <citation type="journal article" date="2020" name="Nature">
        <title>Isolation of an archaeon at the prokaryote-eukaryote interface.</title>
        <authorList>
            <person name="Imachi H."/>
            <person name="Nobu M.K."/>
            <person name="Nakahara N."/>
            <person name="Morono Y."/>
            <person name="Ogawara M."/>
            <person name="Takaki Y."/>
            <person name="Takano Y."/>
            <person name="Uematsu K."/>
            <person name="Ikuta T."/>
            <person name="Ito M."/>
            <person name="Matsui Y."/>
            <person name="Miyazaki M."/>
            <person name="Murata K."/>
            <person name="Saito Y."/>
            <person name="Sakai S."/>
            <person name="Song C."/>
            <person name="Tasumi E."/>
            <person name="Yamanaka Y."/>
            <person name="Yamaguchi T."/>
            <person name="Kamagata Y."/>
            <person name="Tamaki H."/>
            <person name="Takai K."/>
        </authorList>
    </citation>
    <scope>NUCLEOTIDE SEQUENCE [LARGE SCALE GENOMIC DNA]</scope>
    <source>
        <strain evidence="4 5">MK-D1</strain>
    </source>
</reference>
<dbReference type="InterPro" id="IPR029061">
    <property type="entry name" value="THDP-binding"/>
</dbReference>
<dbReference type="OrthoDB" id="31112at2157"/>
<feature type="domain" description="Pyruvate flavodoxin/ferredoxin oxidoreductase pyrimidine binding" evidence="2">
    <location>
        <begin position="26"/>
        <end position="221"/>
    </location>
</feature>
<dbReference type="GO" id="GO:0006082">
    <property type="term" value="P:organic acid metabolic process"/>
    <property type="evidence" value="ECO:0007669"/>
    <property type="project" value="UniProtKB-ARBA"/>
</dbReference>
<evidence type="ECO:0000256" key="1">
    <source>
        <dbReference type="ARBA" id="ARBA00023002"/>
    </source>
</evidence>
<sequence length="404" mass="44797">MSEDKYLKRSVLTGTHLLEGNVAMAEGCIAAGCRFFAGYPITPQSEVPEHMAKRLPEVGGVFMQMEDEIASISAVVGATISGKKAMSSTSGPGFALMQETLSWANLIEMPLVVADVQRVGPGSGVVSLPTHGDVTQIKRGGNGEYEVIAIAPSSCQELFDLSIEAFNLAEKWRTPTFILSDAWLGHMREKVIIPEPEEIAKRIVPRPKYVPKENETEGRPQIYTIAKNNYTEFNIPAFPPLGSKEFPYWWISLTHSQISGMITETPSVADDTNKTINYKISKNEAKISIVKRYELEDAEIAIITYGTPTRSSLEAMKMCRKEGIKVGILRLVTVWPIAETAIREVALKVNQIIVPEINLGQIAEQIERFAFHEDGKKIPVHRISHTAILHTPMEIVKKIKEVIQ</sequence>
<evidence type="ECO:0000313" key="4">
    <source>
        <dbReference type="EMBL" id="QEE17058.1"/>
    </source>
</evidence>
<accession>A0A5B9DCW3</accession>
<dbReference type="Proteomes" id="UP000321408">
    <property type="component" value="Chromosome"/>
</dbReference>
<dbReference type="InterPro" id="IPR009014">
    <property type="entry name" value="Transketo_C/PFOR_II"/>
</dbReference>
<dbReference type="InterPro" id="IPR002880">
    <property type="entry name" value="Pyrv_Fd/Flavodoxin_OxRdtase_N"/>
</dbReference>
<dbReference type="GO" id="GO:0047553">
    <property type="term" value="F:2-oxoglutarate synthase activity"/>
    <property type="evidence" value="ECO:0007669"/>
    <property type="project" value="UniProtKB-EC"/>
</dbReference>
<feature type="domain" description="Pyruvate:ferredoxin oxidoreductase core" evidence="3">
    <location>
        <begin position="298"/>
        <end position="379"/>
    </location>
</feature>
<keyword evidence="5" id="KW-1185">Reference proteome</keyword>
<evidence type="ECO:0000259" key="3">
    <source>
        <dbReference type="Pfam" id="PF17147"/>
    </source>
</evidence>
<organism evidence="4 5">
    <name type="scientific">Promethearchaeum syntrophicum</name>
    <dbReference type="NCBI Taxonomy" id="2594042"/>
    <lineage>
        <taxon>Archaea</taxon>
        <taxon>Promethearchaeati</taxon>
        <taxon>Promethearchaeota</taxon>
        <taxon>Promethearchaeia</taxon>
        <taxon>Promethearchaeales</taxon>
        <taxon>Promethearchaeaceae</taxon>
        <taxon>Promethearchaeum</taxon>
    </lineage>
</organism>